<evidence type="ECO:0008006" key="4">
    <source>
        <dbReference type="Google" id="ProtNLM"/>
    </source>
</evidence>
<proteinExistence type="predicted"/>
<name>A0ABD0J750_9CAEN</name>
<gene>
    <name evidence="2" type="ORF">BaRGS_00038071</name>
</gene>
<reference evidence="2 3" key="1">
    <citation type="journal article" date="2023" name="Sci. Data">
        <title>Genome assembly of the Korean intertidal mud-creeper Batillaria attramentaria.</title>
        <authorList>
            <person name="Patra A.K."/>
            <person name="Ho P.T."/>
            <person name="Jun S."/>
            <person name="Lee S.J."/>
            <person name="Kim Y."/>
            <person name="Won Y.J."/>
        </authorList>
    </citation>
    <scope>NUCLEOTIDE SEQUENCE [LARGE SCALE GENOMIC DNA]</scope>
    <source>
        <strain evidence="2">Wonlab-2016</strain>
    </source>
</reference>
<sequence length="127" mass="14137">MSMNECPASVQPDKHGFGAQREAPPKEHEKELLLQEMPMNHQARMPLLREPVSSSDSATFSSLGATQADYHHTPQERKNANSRGPLIHQDFRQGTGTARLPPCSQPYEPRTEKNDFSLSSGKLGHMT</sequence>
<protein>
    <recommendedName>
        <fullName evidence="4">Prolactin receptor</fullName>
    </recommendedName>
</protein>
<organism evidence="2 3">
    <name type="scientific">Batillaria attramentaria</name>
    <dbReference type="NCBI Taxonomy" id="370345"/>
    <lineage>
        <taxon>Eukaryota</taxon>
        <taxon>Metazoa</taxon>
        <taxon>Spiralia</taxon>
        <taxon>Lophotrochozoa</taxon>
        <taxon>Mollusca</taxon>
        <taxon>Gastropoda</taxon>
        <taxon>Caenogastropoda</taxon>
        <taxon>Sorbeoconcha</taxon>
        <taxon>Cerithioidea</taxon>
        <taxon>Batillariidae</taxon>
        <taxon>Batillaria</taxon>
    </lineage>
</organism>
<feature type="region of interest" description="Disordered" evidence="1">
    <location>
        <begin position="1"/>
        <end position="29"/>
    </location>
</feature>
<evidence type="ECO:0000256" key="1">
    <source>
        <dbReference type="SAM" id="MobiDB-lite"/>
    </source>
</evidence>
<accession>A0ABD0J750</accession>
<keyword evidence="3" id="KW-1185">Reference proteome</keyword>
<dbReference type="Proteomes" id="UP001519460">
    <property type="component" value="Unassembled WGS sequence"/>
</dbReference>
<feature type="compositionally biased region" description="Basic and acidic residues" evidence="1">
    <location>
        <begin position="69"/>
        <end position="79"/>
    </location>
</feature>
<evidence type="ECO:0000313" key="3">
    <source>
        <dbReference type="Proteomes" id="UP001519460"/>
    </source>
</evidence>
<evidence type="ECO:0000313" key="2">
    <source>
        <dbReference type="EMBL" id="KAK7463934.1"/>
    </source>
</evidence>
<dbReference type="EMBL" id="JACVVK020000597">
    <property type="protein sequence ID" value="KAK7463934.1"/>
    <property type="molecule type" value="Genomic_DNA"/>
</dbReference>
<feature type="region of interest" description="Disordered" evidence="1">
    <location>
        <begin position="49"/>
        <end position="127"/>
    </location>
</feature>
<comment type="caution">
    <text evidence="2">The sequence shown here is derived from an EMBL/GenBank/DDBJ whole genome shotgun (WGS) entry which is preliminary data.</text>
</comment>
<feature type="compositionally biased region" description="Polar residues" evidence="1">
    <location>
        <begin position="52"/>
        <end position="65"/>
    </location>
</feature>
<dbReference type="AlphaFoldDB" id="A0ABD0J750"/>